<dbReference type="GO" id="GO:0045182">
    <property type="term" value="F:translation regulator activity"/>
    <property type="evidence" value="ECO:0007669"/>
    <property type="project" value="EnsemblFungi"/>
</dbReference>
<dbReference type="KEGG" id="tpf:TPHA_0M02060"/>
<evidence type="ECO:0000313" key="2">
    <source>
        <dbReference type="Proteomes" id="UP000005666"/>
    </source>
</evidence>
<evidence type="ECO:0000313" key="1">
    <source>
        <dbReference type="EMBL" id="CCE65780.1"/>
    </source>
</evidence>
<dbReference type="GO" id="GO:0005743">
    <property type="term" value="C:mitochondrial inner membrane"/>
    <property type="evidence" value="ECO:0007669"/>
    <property type="project" value="EnsemblFungi"/>
</dbReference>
<name>G8C0R5_TETPH</name>
<dbReference type="HOGENOM" id="CLU_042193_0_0_1"/>
<gene>
    <name evidence="1" type="primary">TPHA0M02060</name>
    <name evidence="1" type="ordered locus">TPHA_0M02060</name>
</gene>
<dbReference type="eggNOG" id="ENOG502S01Z">
    <property type="taxonomic scope" value="Eukaryota"/>
</dbReference>
<dbReference type="GeneID" id="11531905"/>
<proteinExistence type="predicted"/>
<dbReference type="OMA" id="ILINDSM"/>
<dbReference type="RefSeq" id="XP_003688214.1">
    <property type="nucleotide sequence ID" value="XM_003688166.1"/>
</dbReference>
<dbReference type="EMBL" id="HE612868">
    <property type="protein sequence ID" value="CCE65780.1"/>
    <property type="molecule type" value="Genomic_DNA"/>
</dbReference>
<keyword evidence="2" id="KW-1185">Reference proteome</keyword>
<accession>G8C0R5</accession>
<organism evidence="1 2">
    <name type="scientific">Tetrapisispora phaffii (strain ATCC 24235 / CBS 4417 / NBRC 1672 / NRRL Y-8282 / UCD 70-5)</name>
    <name type="common">Yeast</name>
    <name type="synonym">Fabospora phaffii</name>
    <dbReference type="NCBI Taxonomy" id="1071381"/>
    <lineage>
        <taxon>Eukaryota</taxon>
        <taxon>Fungi</taxon>
        <taxon>Dikarya</taxon>
        <taxon>Ascomycota</taxon>
        <taxon>Saccharomycotina</taxon>
        <taxon>Saccharomycetes</taxon>
        <taxon>Saccharomycetales</taxon>
        <taxon>Saccharomycetaceae</taxon>
        <taxon>Tetrapisispora</taxon>
    </lineage>
</organism>
<protein>
    <submittedName>
        <fullName evidence="1">Uncharacterized protein</fullName>
    </submittedName>
</protein>
<sequence length="536" mass="62639">MPSLLNRKFQLSRGYARWYSRRIRRSGLFSMRFKHNTLLYISKNDYSATNILWKYFNAPGNVLFVTTNIVTFTGMVAYNTCVSNGKENALDENILSIQTALEKGPNTSEGISLNDYPIIDSELERYLPLRTEYPPNINAVPELDRKEVEETEMSPFKTITKEDLQLEGTARTVNFESQLAKLSIFNLLYSYYMYKSVLYNIKGRNKPNEGKFYNTFNLWHKETEEMSEQYLASEAGESSVDKIPLNGFYSLWKTNFTNSIKSFSEVQNLKLPNWRIYPKNLQKLCESLYNNDMTIIADFAEFYHELNDDKYKEVRNLLRLWLYDNMTLFKETNSKSKIFSNSSKYNLRKIKHANEIFYNELLDDSKDDITLFLKYSSIALNSQNKNRRNFMFPKLLIDSEKDNNSVTIQIDVPTISLETLLNVLDGFVRLKENKGIDCHDSIVKIISMLKKDCILSKTQDKNATMTGTRKDHVSVILLPNDLEQRVEIACQLDNKLKTINNYELMNHHDDLRKKCYRIVSTNPKAIQLLEKISQWE</sequence>
<dbReference type="GO" id="GO:0070131">
    <property type="term" value="P:positive regulation of mitochondrial translation"/>
    <property type="evidence" value="ECO:0007669"/>
    <property type="project" value="EnsemblFungi"/>
</dbReference>
<dbReference type="STRING" id="1071381.G8C0R5"/>
<dbReference type="Proteomes" id="UP000005666">
    <property type="component" value="Chromosome 13"/>
</dbReference>
<dbReference type="AlphaFoldDB" id="G8C0R5"/>
<dbReference type="OrthoDB" id="4057244at2759"/>
<reference evidence="1 2" key="1">
    <citation type="journal article" date="2011" name="Proc. Natl. Acad. Sci. U.S.A.">
        <title>Evolutionary erosion of yeast sex chromosomes by mating-type switching accidents.</title>
        <authorList>
            <person name="Gordon J.L."/>
            <person name="Armisen D."/>
            <person name="Proux-Wera E."/>
            <person name="Oheigeartaigh S.S."/>
            <person name="Byrne K.P."/>
            <person name="Wolfe K.H."/>
        </authorList>
    </citation>
    <scope>NUCLEOTIDE SEQUENCE [LARGE SCALE GENOMIC DNA]</scope>
    <source>
        <strain evidence="2">ATCC 24235 / CBS 4417 / NBRC 1672 / NRRL Y-8282 / UCD 70-5</strain>
    </source>
</reference>